<feature type="transmembrane region" description="Helical" evidence="8">
    <location>
        <begin position="12"/>
        <end position="29"/>
    </location>
</feature>
<evidence type="ECO:0000256" key="7">
    <source>
        <dbReference type="ARBA" id="ARBA00023136"/>
    </source>
</evidence>
<dbReference type="RefSeq" id="WP_002443959.1">
    <property type="nucleotide sequence ID" value="NZ_AP018585.1"/>
</dbReference>
<dbReference type="PROSITE" id="PS50850">
    <property type="entry name" value="MFS"/>
    <property type="match status" value="1"/>
</dbReference>
<reference evidence="10 11" key="1">
    <citation type="submission" date="2018-05" db="EMBL/GenBank/DDBJ databases">
        <title>Complete genome sequencing of three human clinical isolates of Staphylococcus caprae reveals virulence factors similar to those of S. epidermidis and S. capitis.</title>
        <authorList>
            <person name="Watanabe S."/>
            <person name="Cui L."/>
        </authorList>
    </citation>
    <scope>NUCLEOTIDE SEQUENCE [LARGE SCALE GENOMIC DNA]</scope>
    <source>
        <strain evidence="10 11">JMUB590</strain>
    </source>
</reference>
<feature type="transmembrane region" description="Helical" evidence="8">
    <location>
        <begin position="254"/>
        <end position="272"/>
    </location>
</feature>
<dbReference type="InterPro" id="IPR004812">
    <property type="entry name" value="Efflux_drug-R_Bcr/CmlA"/>
</dbReference>
<dbReference type="Proteomes" id="UP000274772">
    <property type="component" value="Chromosome"/>
</dbReference>
<feature type="transmembrane region" description="Helical" evidence="8">
    <location>
        <begin position="310"/>
        <end position="335"/>
    </location>
</feature>
<gene>
    <name evidence="10" type="primary">tcaB</name>
    <name evidence="10" type="ORF">JMUB590_0618</name>
</gene>
<feature type="transmembrane region" description="Helical" evidence="8">
    <location>
        <begin position="138"/>
        <end position="163"/>
    </location>
</feature>
<feature type="transmembrane region" description="Helical" evidence="8">
    <location>
        <begin position="81"/>
        <end position="103"/>
    </location>
</feature>
<keyword evidence="6 8" id="KW-1133">Transmembrane helix</keyword>
<evidence type="ECO:0000256" key="3">
    <source>
        <dbReference type="ARBA" id="ARBA00022448"/>
    </source>
</evidence>
<dbReference type="InterPro" id="IPR011701">
    <property type="entry name" value="MFS"/>
</dbReference>
<dbReference type="InterPro" id="IPR020846">
    <property type="entry name" value="MFS_dom"/>
</dbReference>
<feature type="transmembrane region" description="Helical" evidence="8">
    <location>
        <begin position="284"/>
        <end position="304"/>
    </location>
</feature>
<feature type="transmembrane region" description="Helical" evidence="8">
    <location>
        <begin position="218"/>
        <end position="242"/>
    </location>
</feature>
<evidence type="ECO:0000256" key="2">
    <source>
        <dbReference type="ARBA" id="ARBA00006236"/>
    </source>
</evidence>
<keyword evidence="7 8" id="KW-0472">Membrane</keyword>
<dbReference type="CDD" id="cd17320">
    <property type="entry name" value="MFS_MdfA_MDR_like"/>
    <property type="match status" value="1"/>
</dbReference>
<dbReference type="PRINTS" id="PR01035">
    <property type="entry name" value="TCRTETA"/>
</dbReference>
<keyword evidence="5 8" id="KW-0812">Transmembrane</keyword>
<dbReference type="PANTHER" id="PTHR23502:SF132">
    <property type="entry name" value="POLYAMINE TRANSPORTER 2-RELATED"/>
    <property type="match status" value="1"/>
</dbReference>
<dbReference type="SUPFAM" id="SSF103473">
    <property type="entry name" value="MFS general substrate transporter"/>
    <property type="match status" value="1"/>
</dbReference>
<dbReference type="EMBL" id="AP018586">
    <property type="protein sequence ID" value="BBD91728.1"/>
    <property type="molecule type" value="Genomic_DNA"/>
</dbReference>
<evidence type="ECO:0000313" key="10">
    <source>
        <dbReference type="EMBL" id="BBD91728.1"/>
    </source>
</evidence>
<organism evidence="10 11">
    <name type="scientific">Staphylococcus caprae</name>
    <dbReference type="NCBI Taxonomy" id="29380"/>
    <lineage>
        <taxon>Bacteria</taxon>
        <taxon>Bacillati</taxon>
        <taxon>Bacillota</taxon>
        <taxon>Bacilli</taxon>
        <taxon>Bacillales</taxon>
        <taxon>Staphylococcaceae</taxon>
        <taxon>Staphylococcus</taxon>
    </lineage>
</organism>
<dbReference type="InterPro" id="IPR001958">
    <property type="entry name" value="Tet-R_TetA/multi-R_MdtG-like"/>
</dbReference>
<accession>A0ABN5W269</accession>
<keyword evidence="11" id="KW-1185">Reference proteome</keyword>
<evidence type="ECO:0000256" key="5">
    <source>
        <dbReference type="ARBA" id="ARBA00022692"/>
    </source>
</evidence>
<dbReference type="NCBIfam" id="TIGR00710">
    <property type="entry name" value="efflux_Bcr_CflA"/>
    <property type="match status" value="1"/>
</dbReference>
<comment type="similarity">
    <text evidence="2 8">Belongs to the major facilitator superfamily. Bcr/CmlA family.</text>
</comment>
<feature type="transmembrane region" description="Helical" evidence="8">
    <location>
        <begin position="49"/>
        <end position="69"/>
    </location>
</feature>
<dbReference type="Pfam" id="PF07690">
    <property type="entry name" value="MFS_1"/>
    <property type="match status" value="1"/>
</dbReference>
<feature type="domain" description="Major facilitator superfamily (MFS) profile" evidence="9">
    <location>
        <begin position="11"/>
        <end position="401"/>
    </location>
</feature>
<proteinExistence type="inferred from homology"/>
<feature type="transmembrane region" description="Helical" evidence="8">
    <location>
        <begin position="372"/>
        <end position="392"/>
    </location>
</feature>
<keyword evidence="4 8" id="KW-1003">Cell membrane</keyword>
<sequence>MENSRSTYHKSILFIVILGALTAIGPLSIDMFLPGLPNIKNDFDTTASNAQLTISLFMVGLAFGNLFAGPISDASGRKKPLLIAMIIFTLASLGIIFVTNIWIMIALRLIQGLTGGAGAVISRAIASDMYSGNDLTKFLSLLMLVNGVAPVIAPALGGVILSFATWRMVFIILTVFGLLMFVGTLFKVPESLENEHRANSNIGTMFKNFKDLFATPRFVLPMLIQGVSFILLFTYISASPFIVQKIYGLSPFQFSIMFAFIGITLIISSQLTGKLVDYMDSQQLLRIMTAIQIIGVILVSLILINHLNFWLLAIGFIILVAPVTGVATLGFSIAMDESKSGKGSSSSLLGLFQTLLGGLMSPLVGIKGENDPTPYIMIIVITAIILIILQLVNMKVFKKAKPNQ</sequence>
<evidence type="ECO:0000256" key="6">
    <source>
        <dbReference type="ARBA" id="ARBA00022989"/>
    </source>
</evidence>
<evidence type="ECO:0000256" key="8">
    <source>
        <dbReference type="RuleBase" id="RU365088"/>
    </source>
</evidence>
<comment type="caution">
    <text evidence="8">Lacks conserved residue(s) required for the propagation of feature annotation.</text>
</comment>
<dbReference type="Gene3D" id="1.20.1720.10">
    <property type="entry name" value="Multidrug resistance protein D"/>
    <property type="match status" value="1"/>
</dbReference>
<evidence type="ECO:0000259" key="9">
    <source>
        <dbReference type="PROSITE" id="PS50850"/>
    </source>
</evidence>
<evidence type="ECO:0000256" key="1">
    <source>
        <dbReference type="ARBA" id="ARBA00004651"/>
    </source>
</evidence>
<feature type="transmembrane region" description="Helical" evidence="8">
    <location>
        <begin position="169"/>
        <end position="188"/>
    </location>
</feature>
<name>A0ABN5W269_9STAP</name>
<dbReference type="GeneID" id="58050386"/>
<comment type="subcellular location">
    <subcellularLocation>
        <location evidence="1 8">Cell membrane</location>
        <topology evidence="1 8">Multi-pass membrane protein</topology>
    </subcellularLocation>
</comment>
<protein>
    <recommendedName>
        <fullName evidence="8">Bcr/CflA family efflux transporter</fullName>
    </recommendedName>
</protein>
<dbReference type="InterPro" id="IPR036259">
    <property type="entry name" value="MFS_trans_sf"/>
</dbReference>
<evidence type="ECO:0000313" key="11">
    <source>
        <dbReference type="Proteomes" id="UP000274772"/>
    </source>
</evidence>
<evidence type="ECO:0000256" key="4">
    <source>
        <dbReference type="ARBA" id="ARBA00022475"/>
    </source>
</evidence>
<keyword evidence="3 8" id="KW-0813">Transport</keyword>
<dbReference type="PANTHER" id="PTHR23502">
    <property type="entry name" value="MAJOR FACILITATOR SUPERFAMILY"/>
    <property type="match status" value="1"/>
</dbReference>